<proteinExistence type="predicted"/>
<sequence>NQVVHFYKWTDWLKQKFITIPNILKQHYFEFDNLNKGKIKISTSSNGEKTTIQIEKIKQKDNFNQLVEKKLPGLSAE</sequence>
<evidence type="ECO:0000313" key="1">
    <source>
        <dbReference type="EMBL" id="CAG8841398.1"/>
    </source>
</evidence>
<dbReference type="Proteomes" id="UP000789901">
    <property type="component" value="Unassembled WGS sequence"/>
</dbReference>
<accession>A0ABN7WUS1</accession>
<evidence type="ECO:0000313" key="2">
    <source>
        <dbReference type="Proteomes" id="UP000789901"/>
    </source>
</evidence>
<feature type="non-terminal residue" evidence="1">
    <location>
        <position position="1"/>
    </location>
</feature>
<keyword evidence="2" id="KW-1185">Reference proteome</keyword>
<protein>
    <submittedName>
        <fullName evidence="1">21312_t:CDS:1</fullName>
    </submittedName>
</protein>
<dbReference type="EMBL" id="CAJVQB010065708">
    <property type="protein sequence ID" value="CAG8841398.1"/>
    <property type="molecule type" value="Genomic_DNA"/>
</dbReference>
<comment type="caution">
    <text evidence="1">The sequence shown here is derived from an EMBL/GenBank/DDBJ whole genome shotgun (WGS) entry which is preliminary data.</text>
</comment>
<gene>
    <name evidence="1" type="ORF">GMARGA_LOCUS35408</name>
</gene>
<reference evidence="1 2" key="1">
    <citation type="submission" date="2021-06" db="EMBL/GenBank/DDBJ databases">
        <authorList>
            <person name="Kallberg Y."/>
            <person name="Tangrot J."/>
            <person name="Rosling A."/>
        </authorList>
    </citation>
    <scope>NUCLEOTIDE SEQUENCE [LARGE SCALE GENOMIC DNA]</scope>
    <source>
        <strain evidence="1 2">120-4 pot B 10/14</strain>
    </source>
</reference>
<name>A0ABN7WUS1_GIGMA</name>
<organism evidence="1 2">
    <name type="scientific">Gigaspora margarita</name>
    <dbReference type="NCBI Taxonomy" id="4874"/>
    <lineage>
        <taxon>Eukaryota</taxon>
        <taxon>Fungi</taxon>
        <taxon>Fungi incertae sedis</taxon>
        <taxon>Mucoromycota</taxon>
        <taxon>Glomeromycotina</taxon>
        <taxon>Glomeromycetes</taxon>
        <taxon>Diversisporales</taxon>
        <taxon>Gigasporaceae</taxon>
        <taxon>Gigaspora</taxon>
    </lineage>
</organism>